<dbReference type="Gene3D" id="3.60.15.10">
    <property type="entry name" value="Ribonuclease Z/Hydroxyacylglutathione hydrolase-like"/>
    <property type="match status" value="1"/>
</dbReference>
<comment type="function">
    <text evidence="3">Counteracts the endogenous Pycsar antiviral defense system. Phosphodiesterase that enables metal-dependent hydrolysis of host cyclic nucleotide Pycsar defense signals such as cCMP and cUMP.</text>
</comment>
<dbReference type="PANTHER" id="PTHR46018">
    <property type="entry name" value="ZINC PHOSPHODIESTERASE ELAC PROTEIN 1"/>
    <property type="match status" value="1"/>
</dbReference>
<dbReference type="GO" id="GO:0042781">
    <property type="term" value="F:3'-tRNA processing endoribonuclease activity"/>
    <property type="evidence" value="ECO:0007669"/>
    <property type="project" value="TreeGrafter"/>
</dbReference>
<reference evidence="6 7" key="1">
    <citation type="submission" date="2017-07" db="EMBL/GenBank/DDBJ databases">
        <title>Isolation and whole genome analysis of endospore-forming bacteria from heroin.</title>
        <authorList>
            <person name="Kalinowski J."/>
            <person name="Ahrens B."/>
            <person name="Al-Dilaimi A."/>
            <person name="Winkler A."/>
            <person name="Wibberg D."/>
            <person name="Schleenbecker U."/>
            <person name="Ruckert C."/>
            <person name="Wolfel R."/>
            <person name="Grass G."/>
        </authorList>
    </citation>
    <scope>NUCLEOTIDE SEQUENCE [LARGE SCALE GENOMIC DNA]</scope>
    <source>
        <strain evidence="6 7">7537-G1</strain>
    </source>
</reference>
<organism evidence="6 7">
    <name type="scientific">Paenibacillus campinasensis</name>
    <dbReference type="NCBI Taxonomy" id="66347"/>
    <lineage>
        <taxon>Bacteria</taxon>
        <taxon>Bacillati</taxon>
        <taxon>Bacillota</taxon>
        <taxon>Bacilli</taxon>
        <taxon>Bacillales</taxon>
        <taxon>Paenibacillaceae</taxon>
        <taxon>Paenibacillus</taxon>
    </lineage>
</organism>
<keyword evidence="1" id="KW-0862">Zinc</keyword>
<dbReference type="Pfam" id="PF12706">
    <property type="entry name" value="Lactamase_B_2"/>
    <property type="match status" value="1"/>
</dbReference>
<protein>
    <recommendedName>
        <fullName evidence="5">Metallo-beta-lactamase domain-containing protein</fullName>
    </recommendedName>
</protein>
<evidence type="ECO:0000256" key="4">
    <source>
        <dbReference type="ARBA" id="ARBA00048505"/>
    </source>
</evidence>
<sequence>MKLTVIGHWGAFPPANGATSSYLLEEGDFSLLIDCGSGSLSSLQNYIPLQRLDALIVSHYHHDHKADIGCLQYGMLIQSQLGHRTGTFPIYGHSQDADEFSSLTFRGYTEGHAISPEYHTVIGPWEVSFCPTTHPAYCLAMRFTIGNKSLVYTADTHWTDDLVDFARNCDLLLCEASVLDDNVAQSSGHMTPEMAGQLAAQSGAASLVLTHLPQYAPGEVLVERARQVYSGSIQLASSGLQLEL</sequence>
<accession>A0A268EXN6</accession>
<evidence type="ECO:0000256" key="1">
    <source>
        <dbReference type="ARBA" id="ARBA00022833"/>
    </source>
</evidence>
<evidence type="ECO:0000256" key="2">
    <source>
        <dbReference type="ARBA" id="ARBA00034221"/>
    </source>
</evidence>
<dbReference type="SUPFAM" id="SSF56281">
    <property type="entry name" value="Metallo-hydrolase/oxidoreductase"/>
    <property type="match status" value="1"/>
</dbReference>
<gene>
    <name evidence="6" type="ORF">CHH67_07760</name>
</gene>
<comment type="catalytic activity">
    <reaction evidence="4">
        <text>3',5'-cyclic UMP + H2O = UMP + H(+)</text>
        <dbReference type="Rhea" id="RHEA:70575"/>
        <dbReference type="ChEBI" id="CHEBI:15377"/>
        <dbReference type="ChEBI" id="CHEBI:15378"/>
        <dbReference type="ChEBI" id="CHEBI:57865"/>
        <dbReference type="ChEBI" id="CHEBI:184387"/>
    </reaction>
    <physiologicalReaction direction="left-to-right" evidence="4">
        <dbReference type="Rhea" id="RHEA:70576"/>
    </physiologicalReaction>
</comment>
<dbReference type="PANTHER" id="PTHR46018:SF4">
    <property type="entry name" value="METALLO-HYDROLASE YHFI-RELATED"/>
    <property type="match status" value="1"/>
</dbReference>
<evidence type="ECO:0000259" key="5">
    <source>
        <dbReference type="Pfam" id="PF12706"/>
    </source>
</evidence>
<dbReference type="CDD" id="cd07716">
    <property type="entry name" value="RNaseZ_short-form-like_MBL-fold"/>
    <property type="match status" value="1"/>
</dbReference>
<evidence type="ECO:0000256" key="3">
    <source>
        <dbReference type="ARBA" id="ARBA00034301"/>
    </source>
</evidence>
<feature type="domain" description="Metallo-beta-lactamase" evidence="5">
    <location>
        <begin position="31"/>
        <end position="211"/>
    </location>
</feature>
<evidence type="ECO:0000313" key="6">
    <source>
        <dbReference type="EMBL" id="PAD77885.1"/>
    </source>
</evidence>
<proteinExistence type="predicted"/>
<evidence type="ECO:0000313" key="7">
    <source>
        <dbReference type="Proteomes" id="UP000215596"/>
    </source>
</evidence>
<dbReference type="EMBL" id="NPBY01000027">
    <property type="protein sequence ID" value="PAD77885.1"/>
    <property type="molecule type" value="Genomic_DNA"/>
</dbReference>
<name>A0A268EXN6_9BACL</name>
<dbReference type="AlphaFoldDB" id="A0A268EXN6"/>
<comment type="catalytic activity">
    <reaction evidence="2">
        <text>3',5'-cyclic CMP + H2O = CMP + H(+)</text>
        <dbReference type="Rhea" id="RHEA:72675"/>
        <dbReference type="ChEBI" id="CHEBI:15377"/>
        <dbReference type="ChEBI" id="CHEBI:15378"/>
        <dbReference type="ChEBI" id="CHEBI:58003"/>
        <dbReference type="ChEBI" id="CHEBI:60377"/>
    </reaction>
    <physiologicalReaction direction="left-to-right" evidence="2">
        <dbReference type="Rhea" id="RHEA:72676"/>
    </physiologicalReaction>
</comment>
<dbReference type="RefSeq" id="WP_095264599.1">
    <property type="nucleotide sequence ID" value="NZ_NPBY01000027.1"/>
</dbReference>
<comment type="caution">
    <text evidence="6">The sequence shown here is derived from an EMBL/GenBank/DDBJ whole genome shotgun (WGS) entry which is preliminary data.</text>
</comment>
<dbReference type="OrthoDB" id="9794898at2"/>
<dbReference type="Proteomes" id="UP000215596">
    <property type="component" value="Unassembled WGS sequence"/>
</dbReference>
<dbReference type="InterPro" id="IPR036866">
    <property type="entry name" value="RibonucZ/Hydroxyglut_hydro"/>
</dbReference>
<dbReference type="InterPro" id="IPR001279">
    <property type="entry name" value="Metallo-B-lactamas"/>
</dbReference>